<proteinExistence type="predicted"/>
<name>A0AAD9MUS8_9ANNE</name>
<dbReference type="PROSITE" id="PS50869">
    <property type="entry name" value="BRICHOS"/>
    <property type="match status" value="1"/>
</dbReference>
<feature type="compositionally biased region" description="Polar residues" evidence="2">
    <location>
        <begin position="198"/>
        <end position="209"/>
    </location>
</feature>
<feature type="domain" description="BRICHOS" evidence="4">
    <location>
        <begin position="101"/>
        <end position="195"/>
    </location>
</feature>
<organism evidence="5 6">
    <name type="scientific">Paralvinella palmiformis</name>
    <dbReference type="NCBI Taxonomy" id="53620"/>
    <lineage>
        <taxon>Eukaryota</taxon>
        <taxon>Metazoa</taxon>
        <taxon>Spiralia</taxon>
        <taxon>Lophotrochozoa</taxon>
        <taxon>Annelida</taxon>
        <taxon>Polychaeta</taxon>
        <taxon>Sedentaria</taxon>
        <taxon>Canalipalpata</taxon>
        <taxon>Terebellida</taxon>
        <taxon>Terebelliformia</taxon>
        <taxon>Alvinellidae</taxon>
        <taxon>Paralvinella</taxon>
    </lineage>
</organism>
<keyword evidence="6" id="KW-1185">Reference proteome</keyword>
<keyword evidence="3" id="KW-1133">Transmembrane helix</keyword>
<protein>
    <recommendedName>
        <fullName evidence="4">BRICHOS domain-containing protein</fullName>
    </recommendedName>
</protein>
<evidence type="ECO:0000313" key="5">
    <source>
        <dbReference type="EMBL" id="KAK2146572.1"/>
    </source>
</evidence>
<dbReference type="InterPro" id="IPR007084">
    <property type="entry name" value="BRICHOS_dom"/>
</dbReference>
<evidence type="ECO:0000259" key="4">
    <source>
        <dbReference type="PROSITE" id="PS50869"/>
    </source>
</evidence>
<evidence type="ECO:0000256" key="3">
    <source>
        <dbReference type="SAM" id="Phobius"/>
    </source>
</evidence>
<feature type="region of interest" description="Disordered" evidence="2">
    <location>
        <begin position="198"/>
        <end position="220"/>
    </location>
</feature>
<feature type="transmembrane region" description="Helical" evidence="3">
    <location>
        <begin position="37"/>
        <end position="59"/>
    </location>
</feature>
<keyword evidence="3" id="KW-0812">Transmembrane</keyword>
<dbReference type="Gene3D" id="3.30.390.150">
    <property type="match status" value="1"/>
</dbReference>
<dbReference type="EMBL" id="JAODUP010000597">
    <property type="protein sequence ID" value="KAK2146572.1"/>
    <property type="molecule type" value="Genomic_DNA"/>
</dbReference>
<dbReference type="Proteomes" id="UP001208570">
    <property type="component" value="Unassembled WGS sequence"/>
</dbReference>
<comment type="caution">
    <text evidence="5">The sequence shown here is derived from an EMBL/GenBank/DDBJ whole genome shotgun (WGS) entry which is preliminary data.</text>
</comment>
<dbReference type="SMART" id="SM01039">
    <property type="entry name" value="BRICHOS"/>
    <property type="match status" value="1"/>
</dbReference>
<evidence type="ECO:0000256" key="1">
    <source>
        <dbReference type="ARBA" id="ARBA00023157"/>
    </source>
</evidence>
<evidence type="ECO:0000313" key="6">
    <source>
        <dbReference type="Proteomes" id="UP001208570"/>
    </source>
</evidence>
<sequence length="220" mass="24410">MENKGADLPVDPPRYPALETIFDNKQKPLSCSWLSWLWFYSGAVTAAFIVLAVVGSLHVNKIEQYCNKDYTTTLYGVEINSAESDEYDSIYLNTEGNKQMMKDSNGSITVFDFNKGVIGYYDQPSDKCYLTGGINQDLANPNEIDQYISSQNETPKPFGDKAESAEYATGEEVKDVSWLPTDLQGLCAGKQTSWLNKNSASDVSTSNQVGKCDSDFHKGR</sequence>
<evidence type="ECO:0000256" key="2">
    <source>
        <dbReference type="SAM" id="MobiDB-lite"/>
    </source>
</evidence>
<keyword evidence="1" id="KW-1015">Disulfide bond</keyword>
<gene>
    <name evidence="5" type="ORF">LSH36_597g00007</name>
</gene>
<dbReference type="AlphaFoldDB" id="A0AAD9MUS8"/>
<keyword evidence="3" id="KW-0472">Membrane</keyword>
<reference evidence="5" key="1">
    <citation type="journal article" date="2023" name="Mol. Biol. Evol.">
        <title>Third-Generation Sequencing Reveals the Adaptive Role of the Epigenome in Three Deep-Sea Polychaetes.</title>
        <authorList>
            <person name="Perez M."/>
            <person name="Aroh O."/>
            <person name="Sun Y."/>
            <person name="Lan Y."/>
            <person name="Juniper S.K."/>
            <person name="Young C.R."/>
            <person name="Angers B."/>
            <person name="Qian P.Y."/>
        </authorList>
    </citation>
    <scope>NUCLEOTIDE SEQUENCE</scope>
    <source>
        <strain evidence="5">P08H-3</strain>
    </source>
</reference>
<dbReference type="Pfam" id="PF04089">
    <property type="entry name" value="BRICHOS"/>
    <property type="match status" value="1"/>
</dbReference>
<accession>A0AAD9MUS8</accession>